<keyword evidence="3" id="KW-0418">Kinase</keyword>
<comment type="similarity">
    <text evidence="1">Belongs to the HipA Ser/Thr kinase family.</text>
</comment>
<protein>
    <submittedName>
        <fullName evidence="6">Uncharacterized protein</fullName>
    </submittedName>
</protein>
<dbReference type="InterPro" id="IPR052028">
    <property type="entry name" value="HipA_Ser/Thr_kinase"/>
</dbReference>
<name>X0QD19_RHOWR</name>
<dbReference type="RefSeq" id="WP_156046731.1">
    <property type="nucleotide sequence ID" value="NZ_BAWF01000060.1"/>
</dbReference>
<keyword evidence="2" id="KW-0808">Transferase</keyword>
<proteinExistence type="inferred from homology"/>
<dbReference type="Gene3D" id="1.10.1070.20">
    <property type="match status" value="1"/>
</dbReference>
<organism evidence="6 7">
    <name type="scientific">Rhodococcus wratislaviensis NBRC 100605</name>
    <dbReference type="NCBI Taxonomy" id="1219028"/>
    <lineage>
        <taxon>Bacteria</taxon>
        <taxon>Bacillati</taxon>
        <taxon>Actinomycetota</taxon>
        <taxon>Actinomycetes</taxon>
        <taxon>Mycobacteriales</taxon>
        <taxon>Nocardiaceae</taxon>
        <taxon>Rhodococcus</taxon>
    </lineage>
</organism>
<dbReference type="EMBL" id="BAWF01000060">
    <property type="protein sequence ID" value="GAF48811.1"/>
    <property type="molecule type" value="Genomic_DNA"/>
</dbReference>
<keyword evidence="7" id="KW-1185">Reference proteome</keyword>
<dbReference type="InterPro" id="IPR017508">
    <property type="entry name" value="HipA_N1"/>
</dbReference>
<reference evidence="6 7" key="1">
    <citation type="submission" date="2014-02" db="EMBL/GenBank/DDBJ databases">
        <title>Whole genome shotgun sequence of Rhodococcus wratislaviensis NBRC 100605.</title>
        <authorList>
            <person name="Hosoyama A."/>
            <person name="Tsuchikane K."/>
            <person name="Yoshida I."/>
            <person name="Ohji S."/>
            <person name="Ichikawa N."/>
            <person name="Yamazoe A."/>
            <person name="Fujita N."/>
        </authorList>
    </citation>
    <scope>NUCLEOTIDE SEQUENCE [LARGE SCALE GENOMIC DNA]</scope>
    <source>
        <strain evidence="6 7">NBRC 100605</strain>
    </source>
</reference>
<dbReference type="GO" id="GO:0004674">
    <property type="term" value="F:protein serine/threonine kinase activity"/>
    <property type="evidence" value="ECO:0007669"/>
    <property type="project" value="TreeGrafter"/>
</dbReference>
<feature type="domain" description="HipA-like C-terminal" evidence="4">
    <location>
        <begin position="137"/>
        <end position="377"/>
    </location>
</feature>
<dbReference type="Pfam" id="PF07804">
    <property type="entry name" value="HipA_C"/>
    <property type="match status" value="1"/>
</dbReference>
<feature type="domain" description="HipA N-terminal subdomain 1" evidence="5">
    <location>
        <begin position="9"/>
        <end position="106"/>
    </location>
</feature>
<dbReference type="Pfam" id="PF13657">
    <property type="entry name" value="Couple_hipA"/>
    <property type="match status" value="1"/>
</dbReference>
<dbReference type="NCBIfam" id="TIGR03071">
    <property type="entry name" value="couple_hipA"/>
    <property type="match status" value="1"/>
</dbReference>
<evidence type="ECO:0000259" key="4">
    <source>
        <dbReference type="Pfam" id="PF07804"/>
    </source>
</evidence>
<comment type="caution">
    <text evidence="6">The sequence shown here is derived from an EMBL/GenBank/DDBJ whole genome shotgun (WGS) entry which is preliminary data.</text>
</comment>
<gene>
    <name evidence="6" type="ORF">RW1_060_00200</name>
</gene>
<accession>X0QD19</accession>
<evidence type="ECO:0000313" key="6">
    <source>
        <dbReference type="EMBL" id="GAF48811.1"/>
    </source>
</evidence>
<evidence type="ECO:0000259" key="5">
    <source>
        <dbReference type="Pfam" id="PF13657"/>
    </source>
</evidence>
<dbReference type="OrthoDB" id="3182374at2"/>
<dbReference type="GO" id="GO:0005829">
    <property type="term" value="C:cytosol"/>
    <property type="evidence" value="ECO:0007669"/>
    <property type="project" value="TreeGrafter"/>
</dbReference>
<dbReference type="PANTHER" id="PTHR37419">
    <property type="entry name" value="SERINE/THREONINE-PROTEIN KINASE TOXIN HIPA"/>
    <property type="match status" value="1"/>
</dbReference>
<dbReference type="Proteomes" id="UP000019491">
    <property type="component" value="Unassembled WGS sequence"/>
</dbReference>
<evidence type="ECO:0000256" key="2">
    <source>
        <dbReference type="ARBA" id="ARBA00022679"/>
    </source>
</evidence>
<sequence>MIEEAAHTVLLNGRRIGTILQKGDVARFVFADGYWEDPSRDVLGLWFEDDPRRSPKAALRLPPWFSNLLPEGRLREWIARDQGVSVKRELQLLLHIGHDLPGAVQVFPGDENFDPELLADAQQLTSGDVVQGSPWKFSLAGVGLKFSLLKQNERLTIPGANAVGDWIVKFPDASYPNVPANEFATMSLARAVGIDIPEIGLVHRDELPVLPDVVWPGTEEIAYAISRFDRAPGGRLIHIEDLAQVRGFYDERKYDGRFETVAGLLYRGRDRPALREFVRRLTFNILIGNGDAHLKNWSLIYRDGRIPTLSPAYDLVSTGPYAAEHTPDDFGLKFGGTKVLDRVDRDAFQHLQERLRVDPADVLDIVDETTERFVASWWDGAGETFPPLVTRWVEARLPQVQKRLGL</sequence>
<dbReference type="PANTHER" id="PTHR37419:SF1">
    <property type="entry name" value="SERINE_THREONINE-PROTEIN KINASE TOXIN HIPA"/>
    <property type="match status" value="1"/>
</dbReference>
<dbReference type="AlphaFoldDB" id="X0QD19"/>
<evidence type="ECO:0000256" key="3">
    <source>
        <dbReference type="ARBA" id="ARBA00022777"/>
    </source>
</evidence>
<evidence type="ECO:0000256" key="1">
    <source>
        <dbReference type="ARBA" id="ARBA00010164"/>
    </source>
</evidence>
<dbReference type="InterPro" id="IPR012893">
    <property type="entry name" value="HipA-like_C"/>
</dbReference>
<evidence type="ECO:0000313" key="7">
    <source>
        <dbReference type="Proteomes" id="UP000019491"/>
    </source>
</evidence>